<feature type="transmembrane region" description="Helical" evidence="4">
    <location>
        <begin position="30"/>
        <end position="50"/>
    </location>
</feature>
<gene>
    <name evidence="5" type="ORF">DP939_00460</name>
</gene>
<name>A0A366M688_9ACTN</name>
<dbReference type="Proteomes" id="UP000253303">
    <property type="component" value="Unassembled WGS sequence"/>
</dbReference>
<evidence type="ECO:0000256" key="3">
    <source>
        <dbReference type="ARBA" id="ARBA00023012"/>
    </source>
</evidence>
<evidence type="ECO:0000256" key="4">
    <source>
        <dbReference type="SAM" id="Phobius"/>
    </source>
</evidence>
<dbReference type="EMBL" id="QMEY01000001">
    <property type="protein sequence ID" value="RBQ21240.1"/>
    <property type="molecule type" value="Genomic_DNA"/>
</dbReference>
<feature type="transmembrane region" description="Helical" evidence="4">
    <location>
        <begin position="130"/>
        <end position="149"/>
    </location>
</feature>
<dbReference type="AlphaFoldDB" id="A0A366M688"/>
<keyword evidence="4" id="KW-1133">Transmembrane helix</keyword>
<dbReference type="InterPro" id="IPR036890">
    <property type="entry name" value="HATPase_C_sf"/>
</dbReference>
<dbReference type="GO" id="GO:0016301">
    <property type="term" value="F:kinase activity"/>
    <property type="evidence" value="ECO:0007669"/>
    <property type="project" value="UniProtKB-KW"/>
</dbReference>
<dbReference type="Gene3D" id="3.30.565.10">
    <property type="entry name" value="Histidine kinase-like ATPase, C-terminal domain"/>
    <property type="match status" value="1"/>
</dbReference>
<protein>
    <recommendedName>
        <fullName evidence="7">Signal transduction histidine kinase</fullName>
    </recommendedName>
</protein>
<sequence>MRGGVGLVASVAAVFGLGVPASPGWTAVAVAANTVWVAIFVAVSVTRGLLPWLMAGEVALTCVLCLTQGDLVAAGMLSGGVSWVAGLVTMTIVTTGFAWRPGLAVPVGAAVALCHLAGARMAEAGDGGTVTAGIHVVQILAVAGLMTVLRRAARLADDTLTAATDEQAAAEVLRERRSAQREQNRVWHDTALNVFTAIDQGGLRRGDLRLRNQAAHALVELNLTGRPGEAPAEAKLDARLRVVVELADLTVHTHLVPCAVPWAVAEAFAGAVAEALTNVARYSGVREAGIDMAISDDGEVLVEVVDHGRGFDPGAVPAHRYGLRESIKGRMTSVDGLAEITSRPGRTAVLLSWPASAKARP</sequence>
<dbReference type="PANTHER" id="PTHR24421">
    <property type="entry name" value="NITRATE/NITRITE SENSOR PROTEIN NARX-RELATED"/>
    <property type="match status" value="1"/>
</dbReference>
<keyword evidence="4" id="KW-0472">Membrane</keyword>
<dbReference type="SUPFAM" id="SSF55874">
    <property type="entry name" value="ATPase domain of HSP90 chaperone/DNA topoisomerase II/histidine kinase"/>
    <property type="match status" value="1"/>
</dbReference>
<feature type="transmembrane region" description="Helical" evidence="4">
    <location>
        <begin position="71"/>
        <end position="93"/>
    </location>
</feature>
<evidence type="ECO:0000313" key="5">
    <source>
        <dbReference type="EMBL" id="RBQ21240.1"/>
    </source>
</evidence>
<evidence type="ECO:0000313" key="6">
    <source>
        <dbReference type="Proteomes" id="UP000253303"/>
    </source>
</evidence>
<keyword evidence="1" id="KW-0808">Transferase</keyword>
<dbReference type="InterPro" id="IPR050482">
    <property type="entry name" value="Sensor_HK_TwoCompSys"/>
</dbReference>
<keyword evidence="2" id="KW-0418">Kinase</keyword>
<evidence type="ECO:0000256" key="1">
    <source>
        <dbReference type="ARBA" id="ARBA00022679"/>
    </source>
</evidence>
<keyword evidence="4" id="KW-0812">Transmembrane</keyword>
<proteinExistence type="predicted"/>
<evidence type="ECO:0008006" key="7">
    <source>
        <dbReference type="Google" id="ProtNLM"/>
    </source>
</evidence>
<comment type="caution">
    <text evidence="5">The sequence shown here is derived from an EMBL/GenBank/DDBJ whole genome shotgun (WGS) entry which is preliminary data.</text>
</comment>
<keyword evidence="6" id="KW-1185">Reference proteome</keyword>
<reference evidence="5 6" key="1">
    <citation type="submission" date="2018-06" db="EMBL/GenBank/DDBJ databases">
        <title>Sphaerisporangium craniellae sp. nov., isolated from a marine sponge in the South China Sea.</title>
        <authorList>
            <person name="Li L."/>
        </authorList>
    </citation>
    <scope>NUCLEOTIDE SEQUENCE [LARGE SCALE GENOMIC DNA]</scope>
    <source>
        <strain evidence="5 6">LHW63015</strain>
    </source>
</reference>
<keyword evidence="3" id="KW-0902">Two-component regulatory system</keyword>
<organism evidence="5 6">
    <name type="scientific">Spongiactinospora rosea</name>
    <dbReference type="NCBI Taxonomy" id="2248750"/>
    <lineage>
        <taxon>Bacteria</taxon>
        <taxon>Bacillati</taxon>
        <taxon>Actinomycetota</taxon>
        <taxon>Actinomycetes</taxon>
        <taxon>Streptosporangiales</taxon>
        <taxon>Streptosporangiaceae</taxon>
        <taxon>Spongiactinospora</taxon>
    </lineage>
</organism>
<dbReference type="GO" id="GO:0000160">
    <property type="term" value="P:phosphorelay signal transduction system"/>
    <property type="evidence" value="ECO:0007669"/>
    <property type="project" value="UniProtKB-KW"/>
</dbReference>
<accession>A0A366M688</accession>
<evidence type="ECO:0000256" key="2">
    <source>
        <dbReference type="ARBA" id="ARBA00022777"/>
    </source>
</evidence>